<organism evidence="1 2">
    <name type="scientific">Flagellimonas pacifica</name>
    <dbReference type="NCBI Taxonomy" id="1247520"/>
    <lineage>
        <taxon>Bacteria</taxon>
        <taxon>Pseudomonadati</taxon>
        <taxon>Bacteroidota</taxon>
        <taxon>Flavobacteriia</taxon>
        <taxon>Flavobacteriales</taxon>
        <taxon>Flavobacteriaceae</taxon>
        <taxon>Flagellimonas</taxon>
    </lineage>
</organism>
<reference evidence="2" key="1">
    <citation type="submission" date="2017-09" db="EMBL/GenBank/DDBJ databases">
        <authorList>
            <person name="Varghese N."/>
            <person name="Submissions S."/>
        </authorList>
    </citation>
    <scope>NUCLEOTIDE SEQUENCE [LARGE SCALE GENOMIC DNA]</scope>
    <source>
        <strain evidence="2">DSM 25885</strain>
    </source>
</reference>
<gene>
    <name evidence="1" type="ORF">SAMN06265377_2465</name>
</gene>
<keyword evidence="2" id="KW-1185">Reference proteome</keyword>
<dbReference type="AlphaFoldDB" id="A0A285MTW2"/>
<sequence length="35" mass="3957">MASKILSKNKKHLVNSKYCITFAIAKLTSDETRES</sequence>
<dbReference type="Proteomes" id="UP000219048">
    <property type="component" value="Unassembled WGS sequence"/>
</dbReference>
<evidence type="ECO:0000313" key="1">
    <source>
        <dbReference type="EMBL" id="SNZ00640.1"/>
    </source>
</evidence>
<dbReference type="EMBL" id="OBEH01000003">
    <property type="protein sequence ID" value="SNZ00640.1"/>
    <property type="molecule type" value="Genomic_DNA"/>
</dbReference>
<name>A0A285MTW2_9FLAO</name>
<proteinExistence type="predicted"/>
<accession>A0A285MTW2</accession>
<protein>
    <submittedName>
        <fullName evidence="1">Uncharacterized protein</fullName>
    </submittedName>
</protein>
<evidence type="ECO:0000313" key="2">
    <source>
        <dbReference type="Proteomes" id="UP000219048"/>
    </source>
</evidence>